<dbReference type="GeneID" id="24106189"/>
<protein>
    <submittedName>
        <fullName evidence="1">Fumarate hydratase</fullName>
    </submittedName>
</protein>
<dbReference type="RefSeq" id="XP_012186910.1">
    <property type="nucleotide sequence ID" value="XM_012331520.1"/>
</dbReference>
<dbReference type="Proteomes" id="UP000014071">
    <property type="component" value="Unassembled WGS sequence"/>
</dbReference>
<dbReference type="HOGENOM" id="CLU_2097902_0_0_1"/>
<reference evidence="2" key="1">
    <citation type="journal article" date="2013" name="Genome Announc.">
        <title>Draft genome sequence of the basidiomycetous yeast-like fungus Pseudozyma hubeiensis SY62, which produces an abundant amount of the biosurfactant mannosylerythritol lipids.</title>
        <authorList>
            <person name="Konishi M."/>
            <person name="Hatada Y."/>
            <person name="Horiuchi J."/>
        </authorList>
    </citation>
    <scope>NUCLEOTIDE SEQUENCE [LARGE SCALE GENOMIC DNA]</scope>
    <source>
        <strain evidence="2">SY62</strain>
    </source>
</reference>
<dbReference type="AlphaFoldDB" id="R9NXE0"/>
<keyword evidence="2" id="KW-1185">Reference proteome</keyword>
<dbReference type="EMBL" id="DF238775">
    <property type="protein sequence ID" value="GAC93323.1"/>
    <property type="molecule type" value="Genomic_DNA"/>
</dbReference>
<gene>
    <name evidence="1" type="ORF">PHSY_000888</name>
</gene>
<evidence type="ECO:0000313" key="1">
    <source>
        <dbReference type="EMBL" id="GAC93323.1"/>
    </source>
</evidence>
<evidence type="ECO:0000313" key="2">
    <source>
        <dbReference type="Proteomes" id="UP000014071"/>
    </source>
</evidence>
<accession>R9NXE0</accession>
<name>R9NXE0_PSEHS</name>
<organism evidence="1 2">
    <name type="scientific">Pseudozyma hubeiensis (strain SY62)</name>
    <name type="common">Yeast</name>
    <dbReference type="NCBI Taxonomy" id="1305764"/>
    <lineage>
        <taxon>Eukaryota</taxon>
        <taxon>Fungi</taxon>
        <taxon>Dikarya</taxon>
        <taxon>Basidiomycota</taxon>
        <taxon>Ustilaginomycotina</taxon>
        <taxon>Ustilaginomycetes</taxon>
        <taxon>Ustilaginales</taxon>
        <taxon>Ustilaginaceae</taxon>
        <taxon>Pseudozyma</taxon>
    </lineage>
</organism>
<proteinExistence type="predicted"/>
<sequence length="116" mass="12933">MLIMKRMSGIGTPDRFIVARSKLELRRDDGCSVTPDFRPTSAEPFANFRRYNVPCRVVSASVRVLSRDPTKAETRQAARETEIGKSKLESGLCRPICRKLPALAEKRSPLAVVPFG</sequence>